<protein>
    <submittedName>
        <fullName evidence="1">Class I SAM-dependent methyltransferase</fullName>
    </submittedName>
</protein>
<keyword evidence="1" id="KW-0489">Methyltransferase</keyword>
<keyword evidence="2" id="KW-1185">Reference proteome</keyword>
<accession>A0A6L5XJ14</accession>
<dbReference type="Gene3D" id="3.40.50.150">
    <property type="entry name" value="Vaccinia Virus protein VP39"/>
    <property type="match status" value="1"/>
</dbReference>
<keyword evidence="1" id="KW-0808">Transferase</keyword>
<sequence>MNEQKQVWDPGASETFLVRLRIALARRKLLSLQKNQRQCIIDAGCGRNASFLRSVRNEFTHLIGIDFDVDAPSLERVGIQTRKSDILSELKKIESNTADVISFLSIMEHVTDHEAILAECHRVLRKGGIIFINSPSWFGKFILENIVLRFFDKKRAYAAQVDTHTTYFFGWQMWQVIKNSGFISSEIDIFYSNFFCSVSACITKRERERERERERVKLACCFFATRSQAYQLSS</sequence>
<comment type="caution">
    <text evidence="1">The sequence shown here is derived from an EMBL/GenBank/DDBJ whole genome shotgun (WGS) entry which is preliminary data.</text>
</comment>
<dbReference type="GO" id="GO:0008168">
    <property type="term" value="F:methyltransferase activity"/>
    <property type="evidence" value="ECO:0007669"/>
    <property type="project" value="UniProtKB-KW"/>
</dbReference>
<dbReference type="Proteomes" id="UP000477488">
    <property type="component" value="Unassembled WGS sequence"/>
</dbReference>
<dbReference type="RefSeq" id="WP_154509182.1">
    <property type="nucleotide sequence ID" value="NZ_VUMH01000002.1"/>
</dbReference>
<evidence type="ECO:0000313" key="2">
    <source>
        <dbReference type="Proteomes" id="UP000477488"/>
    </source>
</evidence>
<dbReference type="InterPro" id="IPR029063">
    <property type="entry name" value="SAM-dependent_MTases_sf"/>
</dbReference>
<dbReference type="GO" id="GO:0032259">
    <property type="term" value="P:methylation"/>
    <property type="evidence" value="ECO:0007669"/>
    <property type="project" value="UniProtKB-KW"/>
</dbReference>
<name>A0A6L5XJ14_9BACT</name>
<evidence type="ECO:0000313" key="1">
    <source>
        <dbReference type="EMBL" id="MSS27124.1"/>
    </source>
</evidence>
<reference evidence="1 2" key="1">
    <citation type="submission" date="2019-09" db="EMBL/GenBank/DDBJ databases">
        <title>In-depth cultivation of the pig gut microbiome towards novel bacterial diversity and tailored functional studies.</title>
        <authorList>
            <person name="Wylensek D."/>
            <person name="Hitch T.C.A."/>
            <person name="Clavel T."/>
        </authorList>
    </citation>
    <scope>NUCLEOTIDE SEQUENCE [LARGE SCALE GENOMIC DNA]</scope>
    <source>
        <strain evidence="1 2">PG-178-WT-4</strain>
    </source>
</reference>
<dbReference type="Pfam" id="PF13489">
    <property type="entry name" value="Methyltransf_23"/>
    <property type="match status" value="1"/>
</dbReference>
<dbReference type="SUPFAM" id="SSF53335">
    <property type="entry name" value="S-adenosyl-L-methionine-dependent methyltransferases"/>
    <property type="match status" value="1"/>
</dbReference>
<dbReference type="AlphaFoldDB" id="A0A6L5XJ14"/>
<gene>
    <name evidence="1" type="ORF">FYJ44_03490</name>
</gene>
<dbReference type="CDD" id="cd02440">
    <property type="entry name" value="AdoMet_MTases"/>
    <property type="match status" value="1"/>
</dbReference>
<dbReference type="EMBL" id="VUMH01000002">
    <property type="protein sequence ID" value="MSS27124.1"/>
    <property type="molecule type" value="Genomic_DNA"/>
</dbReference>
<proteinExistence type="predicted"/>
<organism evidence="1 2">
    <name type="scientific">Desulfovibrio porci</name>
    <dbReference type="NCBI Taxonomy" id="2605782"/>
    <lineage>
        <taxon>Bacteria</taxon>
        <taxon>Pseudomonadati</taxon>
        <taxon>Thermodesulfobacteriota</taxon>
        <taxon>Desulfovibrionia</taxon>
        <taxon>Desulfovibrionales</taxon>
        <taxon>Desulfovibrionaceae</taxon>
        <taxon>Desulfovibrio</taxon>
    </lineage>
</organism>